<evidence type="ECO:0000313" key="11">
    <source>
        <dbReference type="Proteomes" id="UP000736164"/>
    </source>
</evidence>
<dbReference type="Pfam" id="PF07970">
    <property type="entry name" value="COPIIcoated_ERV"/>
    <property type="match status" value="1"/>
</dbReference>
<feature type="domain" description="Endoplasmic reticulum vesicle transporter C-terminal" evidence="8">
    <location>
        <begin position="161"/>
        <end position="325"/>
    </location>
</feature>
<name>A0A8J7NY77_ATRSP</name>
<feature type="non-terminal residue" evidence="10">
    <location>
        <position position="1"/>
    </location>
</feature>
<evidence type="ECO:0000256" key="7">
    <source>
        <dbReference type="RuleBase" id="RU369013"/>
    </source>
</evidence>
<keyword evidence="7" id="KW-0256">Endoplasmic reticulum</keyword>
<dbReference type="InterPro" id="IPR039542">
    <property type="entry name" value="Erv_N"/>
</dbReference>
<sequence>MRRLNRKKALNLVKELDAFPKVPESYVETTASGGTVSLLAFSAMALLAFMEFFVYRDTWMKYEYEVDKDFSSKLRINIDITVAMRCQYVGADVLDLAETMVTASDGLEYEPVVFELSPQQRLWQRMLLLIQNRMREEHSLQDVLFKNVLKGASTALPPRSQPPNGCRIHGHLYVNKVAGNFHITVGKAIPHPRGHAHLAALVSHETYNFSHRIDHLSFGEEIPGIINPLDGTEKICSDHNQMFQYFITIVPTKLKTYKISADTHQYSVTERERVINHAAGSHGVSGIFMKYDISSLMVTVTEQHMPLWQFLIRLCGIVGGIFSTTVLFSLVRFCFLGMVHGLVGFLVDVVCCRFKLGVYRPKEVSLISETVDRHAEGLF</sequence>
<evidence type="ECO:0000256" key="4">
    <source>
        <dbReference type="ARBA" id="ARBA00022892"/>
    </source>
</evidence>
<evidence type="ECO:0000256" key="3">
    <source>
        <dbReference type="ARBA" id="ARBA00022692"/>
    </source>
</evidence>
<protein>
    <recommendedName>
        <fullName evidence="7">Endoplasmic reticulum-Golgi intermediate compartment protein</fullName>
    </recommendedName>
</protein>
<comment type="similarity">
    <text evidence="2 7">Belongs to the ERGIC family.</text>
</comment>
<dbReference type="GO" id="GO:0000139">
    <property type="term" value="C:Golgi membrane"/>
    <property type="evidence" value="ECO:0007669"/>
    <property type="project" value="UniProtKB-SubCell"/>
</dbReference>
<keyword evidence="7" id="KW-0333">Golgi apparatus</keyword>
<keyword evidence="5 7" id="KW-1133">Transmembrane helix</keyword>
<accession>A0A8J7NY77</accession>
<dbReference type="InterPro" id="IPR012936">
    <property type="entry name" value="Erv_C"/>
</dbReference>
<dbReference type="GO" id="GO:0006888">
    <property type="term" value="P:endoplasmic reticulum to Golgi vesicle-mediated transport"/>
    <property type="evidence" value="ECO:0007669"/>
    <property type="project" value="UniProtKB-UniRule"/>
</dbReference>
<comment type="subcellular location">
    <subcellularLocation>
        <location evidence="7">Endoplasmic reticulum membrane</location>
        <topology evidence="7">Multi-pass membrane protein</topology>
    </subcellularLocation>
    <subcellularLocation>
        <location evidence="1 7">Endoplasmic reticulum-Golgi intermediate compartment membrane</location>
        <topology evidence="1 7">Multi-pass membrane protein</topology>
    </subcellularLocation>
    <subcellularLocation>
        <location evidence="7">Golgi apparatus membrane</location>
        <topology evidence="7">Multi-pass membrane protein</topology>
    </subcellularLocation>
</comment>
<dbReference type="AlphaFoldDB" id="A0A8J7NY77"/>
<dbReference type="GO" id="GO:0033116">
    <property type="term" value="C:endoplasmic reticulum-Golgi intermediate compartment membrane"/>
    <property type="evidence" value="ECO:0007669"/>
    <property type="project" value="UniProtKB-SubCell"/>
</dbReference>
<reference evidence="10" key="1">
    <citation type="journal article" date="2021" name="Cell">
        <title>Tracing the genetic footprints of vertebrate landing in non-teleost ray-finned fishes.</title>
        <authorList>
            <person name="Bi X."/>
            <person name="Wang K."/>
            <person name="Yang L."/>
            <person name="Pan H."/>
            <person name="Jiang H."/>
            <person name="Wei Q."/>
            <person name="Fang M."/>
            <person name="Yu H."/>
            <person name="Zhu C."/>
            <person name="Cai Y."/>
            <person name="He Y."/>
            <person name="Gan X."/>
            <person name="Zeng H."/>
            <person name="Yu D."/>
            <person name="Zhu Y."/>
            <person name="Jiang H."/>
            <person name="Qiu Q."/>
            <person name="Yang H."/>
            <person name="Zhang Y.E."/>
            <person name="Wang W."/>
            <person name="Zhu M."/>
            <person name="He S."/>
            <person name="Zhang G."/>
        </authorList>
    </citation>
    <scope>NUCLEOTIDE SEQUENCE</scope>
    <source>
        <strain evidence="10">Allg_001</strain>
    </source>
</reference>
<dbReference type="PANTHER" id="PTHR10984">
    <property type="entry name" value="ENDOPLASMIC RETICULUM-GOLGI INTERMEDIATE COMPARTMENT PROTEIN"/>
    <property type="match status" value="1"/>
</dbReference>
<organism evidence="10 11">
    <name type="scientific">Atractosteus spatula</name>
    <name type="common">Alligator gar</name>
    <name type="synonym">Lepisosteus spatula</name>
    <dbReference type="NCBI Taxonomy" id="7917"/>
    <lineage>
        <taxon>Eukaryota</taxon>
        <taxon>Metazoa</taxon>
        <taxon>Chordata</taxon>
        <taxon>Craniata</taxon>
        <taxon>Vertebrata</taxon>
        <taxon>Euteleostomi</taxon>
        <taxon>Actinopterygii</taxon>
        <taxon>Neopterygii</taxon>
        <taxon>Holostei</taxon>
        <taxon>Semionotiformes</taxon>
        <taxon>Lepisosteidae</taxon>
        <taxon>Atractosteus</taxon>
    </lineage>
</organism>
<evidence type="ECO:0000313" key="10">
    <source>
        <dbReference type="EMBL" id="MBN3321977.1"/>
    </source>
</evidence>
<evidence type="ECO:0000256" key="5">
    <source>
        <dbReference type="ARBA" id="ARBA00022989"/>
    </source>
</evidence>
<evidence type="ECO:0000259" key="8">
    <source>
        <dbReference type="Pfam" id="PF07970"/>
    </source>
</evidence>
<comment type="function">
    <text evidence="7">Plays a role in transport between endoplasmic reticulum and Golgi.</text>
</comment>
<dbReference type="Proteomes" id="UP000736164">
    <property type="component" value="Unassembled WGS sequence"/>
</dbReference>
<keyword evidence="6 7" id="KW-0472">Membrane</keyword>
<dbReference type="Pfam" id="PF13850">
    <property type="entry name" value="ERGIC_N"/>
    <property type="match status" value="1"/>
</dbReference>
<dbReference type="GO" id="GO:0030134">
    <property type="term" value="C:COPII-coated ER to Golgi transport vesicle"/>
    <property type="evidence" value="ECO:0007669"/>
    <property type="project" value="TreeGrafter"/>
</dbReference>
<feature type="transmembrane region" description="Helical" evidence="7">
    <location>
        <begin position="36"/>
        <end position="55"/>
    </location>
</feature>
<gene>
    <name evidence="10" type="primary">Ergic2</name>
    <name evidence="10" type="ORF">GTO95_0014641</name>
</gene>
<evidence type="ECO:0000256" key="6">
    <source>
        <dbReference type="ARBA" id="ARBA00023136"/>
    </source>
</evidence>
<dbReference type="PANTHER" id="PTHR10984:SF30">
    <property type="entry name" value="ENDOPLASMIC RETICULUM-GOLGI INTERMEDIATE COMPARTMENT PROTEIN 2"/>
    <property type="match status" value="1"/>
</dbReference>
<dbReference type="EMBL" id="JAAWVO010057697">
    <property type="protein sequence ID" value="MBN3321977.1"/>
    <property type="molecule type" value="Genomic_DNA"/>
</dbReference>
<keyword evidence="3 7" id="KW-0812">Transmembrane</keyword>
<comment type="caution">
    <text evidence="10">The sequence shown here is derived from an EMBL/GenBank/DDBJ whole genome shotgun (WGS) entry which is preliminary data.</text>
</comment>
<evidence type="ECO:0000259" key="9">
    <source>
        <dbReference type="Pfam" id="PF13850"/>
    </source>
</evidence>
<dbReference type="GO" id="GO:0005789">
    <property type="term" value="C:endoplasmic reticulum membrane"/>
    <property type="evidence" value="ECO:0007669"/>
    <property type="project" value="UniProtKB-SubCell"/>
</dbReference>
<evidence type="ECO:0000256" key="1">
    <source>
        <dbReference type="ARBA" id="ARBA00004457"/>
    </source>
</evidence>
<dbReference type="GO" id="GO:0006890">
    <property type="term" value="P:retrograde vesicle-mediated transport, Golgi to endoplasmic reticulum"/>
    <property type="evidence" value="ECO:0007669"/>
    <property type="project" value="TreeGrafter"/>
</dbReference>
<feature type="transmembrane region" description="Helical" evidence="7">
    <location>
        <begin position="310"/>
        <end position="331"/>
    </location>
</feature>
<keyword evidence="4 7" id="KW-0931">ER-Golgi transport</keyword>
<proteinExistence type="inferred from homology"/>
<keyword evidence="11" id="KW-1185">Reference proteome</keyword>
<keyword evidence="7" id="KW-0813">Transport</keyword>
<evidence type="ECO:0000256" key="2">
    <source>
        <dbReference type="ARBA" id="ARBA00005648"/>
    </source>
</evidence>
<dbReference type="InterPro" id="IPR045888">
    <property type="entry name" value="Erv"/>
</dbReference>
<feature type="domain" description="Endoplasmic reticulum vesicle transporter N-terminal" evidence="9">
    <location>
        <begin position="13"/>
        <end position="99"/>
    </location>
</feature>
<feature type="non-terminal residue" evidence="10">
    <location>
        <position position="379"/>
    </location>
</feature>